<gene>
    <name evidence="2" type="ORF">PENTCL1PPCAC_9157</name>
</gene>
<protein>
    <submittedName>
        <fullName evidence="2">Uncharacterized protein</fullName>
    </submittedName>
</protein>
<feature type="region of interest" description="Disordered" evidence="1">
    <location>
        <begin position="111"/>
        <end position="131"/>
    </location>
</feature>
<reference evidence="2" key="1">
    <citation type="submission" date="2023-10" db="EMBL/GenBank/DDBJ databases">
        <title>Genome assembly of Pristionchus species.</title>
        <authorList>
            <person name="Yoshida K."/>
            <person name="Sommer R.J."/>
        </authorList>
    </citation>
    <scope>NUCLEOTIDE SEQUENCE</scope>
    <source>
        <strain evidence="2">RS0144</strain>
    </source>
</reference>
<evidence type="ECO:0000313" key="2">
    <source>
        <dbReference type="EMBL" id="GMS86982.1"/>
    </source>
</evidence>
<proteinExistence type="predicted"/>
<evidence type="ECO:0000313" key="3">
    <source>
        <dbReference type="Proteomes" id="UP001432027"/>
    </source>
</evidence>
<sequence>KRNAPPTQSSLLDRRKEVTRVAPLHSVIYSRFRWMEEERKCVPSFRETVPVGATTEDRVDGRRHERTGRGDGRGRACEGGLAGATPSDVVVLRLLAERGVSSGAVSFAARAAAEERADGARGAGRSDRGDS</sequence>
<dbReference type="AlphaFoldDB" id="A0AAV5SUE6"/>
<evidence type="ECO:0000256" key="1">
    <source>
        <dbReference type="SAM" id="MobiDB-lite"/>
    </source>
</evidence>
<feature type="compositionally biased region" description="Basic and acidic residues" evidence="1">
    <location>
        <begin position="55"/>
        <end position="76"/>
    </location>
</feature>
<feature type="non-terminal residue" evidence="2">
    <location>
        <position position="1"/>
    </location>
</feature>
<organism evidence="2 3">
    <name type="scientific">Pristionchus entomophagus</name>
    <dbReference type="NCBI Taxonomy" id="358040"/>
    <lineage>
        <taxon>Eukaryota</taxon>
        <taxon>Metazoa</taxon>
        <taxon>Ecdysozoa</taxon>
        <taxon>Nematoda</taxon>
        <taxon>Chromadorea</taxon>
        <taxon>Rhabditida</taxon>
        <taxon>Rhabditina</taxon>
        <taxon>Diplogasteromorpha</taxon>
        <taxon>Diplogasteroidea</taxon>
        <taxon>Neodiplogasteridae</taxon>
        <taxon>Pristionchus</taxon>
    </lineage>
</organism>
<feature type="non-terminal residue" evidence="2">
    <location>
        <position position="131"/>
    </location>
</feature>
<feature type="compositionally biased region" description="Basic and acidic residues" evidence="1">
    <location>
        <begin position="112"/>
        <end position="131"/>
    </location>
</feature>
<feature type="region of interest" description="Disordered" evidence="1">
    <location>
        <begin position="51"/>
        <end position="82"/>
    </location>
</feature>
<keyword evidence="3" id="KW-1185">Reference proteome</keyword>
<dbReference type="Proteomes" id="UP001432027">
    <property type="component" value="Unassembled WGS sequence"/>
</dbReference>
<accession>A0AAV5SUE6</accession>
<comment type="caution">
    <text evidence="2">The sequence shown here is derived from an EMBL/GenBank/DDBJ whole genome shotgun (WGS) entry which is preliminary data.</text>
</comment>
<name>A0AAV5SUE6_9BILA</name>
<dbReference type="EMBL" id="BTSX01000002">
    <property type="protein sequence ID" value="GMS86982.1"/>
    <property type="molecule type" value="Genomic_DNA"/>
</dbReference>